<dbReference type="InterPro" id="IPR025495">
    <property type="entry name" value="DUF4386"/>
</dbReference>
<keyword evidence="1" id="KW-0472">Membrane</keyword>
<feature type="transmembrane region" description="Helical" evidence="1">
    <location>
        <begin position="158"/>
        <end position="179"/>
    </location>
</feature>
<proteinExistence type="predicted"/>
<keyword evidence="3" id="KW-1185">Reference proteome</keyword>
<protein>
    <submittedName>
        <fullName evidence="2">DUF4386 domain-containing protein</fullName>
    </submittedName>
</protein>
<feature type="transmembrane region" description="Helical" evidence="1">
    <location>
        <begin position="125"/>
        <end position="146"/>
    </location>
</feature>
<accession>A0ABW5QYL8</accession>
<evidence type="ECO:0000256" key="1">
    <source>
        <dbReference type="SAM" id="Phobius"/>
    </source>
</evidence>
<reference evidence="3" key="1">
    <citation type="journal article" date="2019" name="Int. J. Syst. Evol. Microbiol.">
        <title>The Global Catalogue of Microorganisms (GCM) 10K type strain sequencing project: providing services to taxonomists for standard genome sequencing and annotation.</title>
        <authorList>
            <consortium name="The Broad Institute Genomics Platform"/>
            <consortium name="The Broad Institute Genome Sequencing Center for Infectious Disease"/>
            <person name="Wu L."/>
            <person name="Ma J."/>
        </authorList>
    </citation>
    <scope>NUCLEOTIDE SEQUENCE [LARGE SCALE GENOMIC DNA]</scope>
    <source>
        <strain evidence="3">TISTR 1827</strain>
    </source>
</reference>
<evidence type="ECO:0000313" key="2">
    <source>
        <dbReference type="EMBL" id="MFD2661482.1"/>
    </source>
</evidence>
<dbReference type="RefSeq" id="WP_379274366.1">
    <property type="nucleotide sequence ID" value="NZ_JBHUGT010000043.1"/>
</dbReference>
<dbReference type="EMBL" id="JBHUMY010000013">
    <property type="protein sequence ID" value="MFD2661482.1"/>
    <property type="molecule type" value="Genomic_DNA"/>
</dbReference>
<organism evidence="2 3">
    <name type="scientific">Paenibacillus thailandensis</name>
    <dbReference type="NCBI Taxonomy" id="393250"/>
    <lineage>
        <taxon>Bacteria</taxon>
        <taxon>Bacillati</taxon>
        <taxon>Bacillota</taxon>
        <taxon>Bacilli</taxon>
        <taxon>Bacillales</taxon>
        <taxon>Paenibacillaceae</taxon>
        <taxon>Paenibacillus</taxon>
    </lineage>
</organism>
<keyword evidence="1" id="KW-0812">Transmembrane</keyword>
<dbReference type="Proteomes" id="UP001597493">
    <property type="component" value="Unassembled WGS sequence"/>
</dbReference>
<sequence>MLGLLFISSFIFGILSSVPELEHPDYLEKLSEIEVQVLVATFFQAAMAAAYASIAVALYPILKTYSKSLAAGYFGFRLIGAGFLFVGIGSLLLLLWLSHRFAAAGPADSLCLELIAELLRRGRDILNHIGMILPWSIGGLILYYCLYQIRLIPSWLSIWGMIGSVFTLVATLLLMLNIIELVSPVYFILNAPIAICELILAALLIFRGFNSIGINRNKEGWFR</sequence>
<feature type="transmembrane region" description="Helical" evidence="1">
    <location>
        <begin position="185"/>
        <end position="206"/>
    </location>
</feature>
<comment type="caution">
    <text evidence="2">The sequence shown here is derived from an EMBL/GenBank/DDBJ whole genome shotgun (WGS) entry which is preliminary data.</text>
</comment>
<name>A0ABW5QYL8_9BACL</name>
<gene>
    <name evidence="2" type="ORF">ACFSW5_14605</name>
</gene>
<keyword evidence="1" id="KW-1133">Transmembrane helix</keyword>
<feature type="transmembrane region" description="Helical" evidence="1">
    <location>
        <begin position="74"/>
        <end position="97"/>
    </location>
</feature>
<feature type="transmembrane region" description="Helical" evidence="1">
    <location>
        <begin position="41"/>
        <end position="62"/>
    </location>
</feature>
<evidence type="ECO:0000313" key="3">
    <source>
        <dbReference type="Proteomes" id="UP001597493"/>
    </source>
</evidence>
<dbReference type="Pfam" id="PF14329">
    <property type="entry name" value="DUF4386"/>
    <property type="match status" value="1"/>
</dbReference>